<reference evidence="3 4" key="1">
    <citation type="submission" date="2018-08" db="EMBL/GenBank/DDBJ databases">
        <title>Meiothermus terrae DSM 26712 genome sequencing project.</title>
        <authorList>
            <person name="Da Costa M.S."/>
            <person name="Albuquerque L."/>
            <person name="Raposo P."/>
            <person name="Froufe H.J.C."/>
            <person name="Barroso C.S."/>
            <person name="Egas C."/>
        </authorList>
    </citation>
    <scope>NUCLEOTIDE SEQUENCE [LARGE SCALE GENOMIC DNA]</scope>
    <source>
        <strain evidence="3 4">DSM 26712</strain>
    </source>
</reference>
<comment type="function">
    <text evidence="2">Antitoxin component of a type II toxin-antitoxin (TA) system.</text>
</comment>
<dbReference type="EMBL" id="QXDL01000007">
    <property type="protein sequence ID" value="RIH90541.1"/>
    <property type="molecule type" value="Genomic_DNA"/>
</dbReference>
<keyword evidence="4" id="KW-1185">Reference proteome</keyword>
<gene>
    <name evidence="3" type="ORF">Mterra_00336</name>
</gene>
<dbReference type="InterPro" id="IPR036165">
    <property type="entry name" value="YefM-like_sf"/>
</dbReference>
<dbReference type="Proteomes" id="UP000265715">
    <property type="component" value="Unassembled WGS sequence"/>
</dbReference>
<dbReference type="InterPro" id="IPR006442">
    <property type="entry name" value="Antitoxin_Phd/YefM"/>
</dbReference>
<name>A0A399F7D5_9DEIN</name>
<dbReference type="SUPFAM" id="SSF143120">
    <property type="entry name" value="YefM-like"/>
    <property type="match status" value="1"/>
</dbReference>
<dbReference type="Pfam" id="PF02604">
    <property type="entry name" value="PhdYeFM_antitox"/>
    <property type="match status" value="1"/>
</dbReference>
<accession>A0A399F7D5</accession>
<dbReference type="PANTHER" id="PTHR35377">
    <property type="entry name" value="ANTITOXIN VAPB49-RELATED-RELATED"/>
    <property type="match status" value="1"/>
</dbReference>
<evidence type="ECO:0000313" key="4">
    <source>
        <dbReference type="Proteomes" id="UP000265715"/>
    </source>
</evidence>
<evidence type="ECO:0000256" key="1">
    <source>
        <dbReference type="ARBA" id="ARBA00009981"/>
    </source>
</evidence>
<proteinExistence type="inferred from homology"/>
<dbReference type="InterPro" id="IPR051416">
    <property type="entry name" value="phD-YefM_TA_antitoxins"/>
</dbReference>
<dbReference type="Gene3D" id="3.40.1620.10">
    <property type="entry name" value="YefM-like domain"/>
    <property type="match status" value="1"/>
</dbReference>
<dbReference type="PANTHER" id="PTHR35377:SF4">
    <property type="entry name" value="PREVENT-HOST-DEATH FAMILY PROTEIN"/>
    <property type="match status" value="1"/>
</dbReference>
<evidence type="ECO:0000256" key="2">
    <source>
        <dbReference type="RuleBase" id="RU362080"/>
    </source>
</evidence>
<organism evidence="3 4">
    <name type="scientific">Calidithermus terrae</name>
    <dbReference type="NCBI Taxonomy" id="1408545"/>
    <lineage>
        <taxon>Bacteria</taxon>
        <taxon>Thermotogati</taxon>
        <taxon>Deinococcota</taxon>
        <taxon>Deinococci</taxon>
        <taxon>Thermales</taxon>
        <taxon>Thermaceae</taxon>
        <taxon>Calidithermus</taxon>
    </lineage>
</organism>
<dbReference type="RefSeq" id="WP_119313587.1">
    <property type="nucleotide sequence ID" value="NZ_QXDL01000007.1"/>
</dbReference>
<protein>
    <recommendedName>
        <fullName evidence="2">Antitoxin</fullName>
    </recommendedName>
</protein>
<dbReference type="NCBIfam" id="TIGR01552">
    <property type="entry name" value="phd_fam"/>
    <property type="match status" value="1"/>
</dbReference>
<evidence type="ECO:0000313" key="3">
    <source>
        <dbReference type="EMBL" id="RIH90541.1"/>
    </source>
</evidence>
<comment type="caution">
    <text evidence="3">The sequence shown here is derived from an EMBL/GenBank/DDBJ whole genome shotgun (WGS) entry which is preliminary data.</text>
</comment>
<dbReference type="AlphaFoldDB" id="A0A399F7D5"/>
<sequence>MRTVNMHEAKTQLSRLVEAVERGETVVIARKGKPAAQLVPYEERRRRSWPQVILELSGPYDPEAFELSRADLKAPEAQELF</sequence>
<comment type="similarity">
    <text evidence="1 2">Belongs to the phD/YefM antitoxin family.</text>
</comment>
<dbReference type="OrthoDB" id="2376460at2"/>